<dbReference type="Gene3D" id="3.30.70.1450">
    <property type="entry name" value="Regulator of K+ conductance, C-terminal domain"/>
    <property type="match status" value="1"/>
</dbReference>
<feature type="transmembrane region" description="Helical" evidence="7">
    <location>
        <begin position="87"/>
        <end position="110"/>
    </location>
</feature>
<dbReference type="InterPro" id="IPR036291">
    <property type="entry name" value="NAD(P)-bd_dom_sf"/>
</dbReference>
<dbReference type="SUPFAM" id="SSF116726">
    <property type="entry name" value="TrkA C-terminal domain-like"/>
    <property type="match status" value="1"/>
</dbReference>
<feature type="transmembrane region" description="Helical" evidence="7">
    <location>
        <begin position="177"/>
        <end position="197"/>
    </location>
</feature>
<feature type="transmembrane region" description="Helical" evidence="7">
    <location>
        <begin position="147"/>
        <end position="171"/>
    </location>
</feature>
<evidence type="ECO:0000256" key="5">
    <source>
        <dbReference type="ARBA" id="ARBA00022989"/>
    </source>
</evidence>
<evidence type="ECO:0000256" key="1">
    <source>
        <dbReference type="ARBA" id="ARBA00004141"/>
    </source>
</evidence>
<keyword evidence="6 7" id="KW-0472">Membrane</keyword>
<feature type="transmembrane region" description="Helical" evidence="7">
    <location>
        <begin position="6"/>
        <end position="24"/>
    </location>
</feature>
<evidence type="ECO:0000256" key="3">
    <source>
        <dbReference type="ARBA" id="ARBA00022448"/>
    </source>
</evidence>
<keyword evidence="5 7" id="KW-1133">Transmembrane helix</keyword>
<dbReference type="GO" id="GO:0016020">
    <property type="term" value="C:membrane"/>
    <property type="evidence" value="ECO:0007669"/>
    <property type="project" value="UniProtKB-SubCell"/>
</dbReference>
<keyword evidence="4 7" id="KW-0812">Transmembrane</keyword>
<dbReference type="InterPro" id="IPR006037">
    <property type="entry name" value="RCK_C"/>
</dbReference>
<evidence type="ECO:0000256" key="4">
    <source>
        <dbReference type="ARBA" id="ARBA00022692"/>
    </source>
</evidence>
<gene>
    <name evidence="10" type="primary">ybaL</name>
    <name evidence="10" type="ORF">MELA_01104</name>
</gene>
<dbReference type="Gene3D" id="3.40.50.720">
    <property type="entry name" value="NAD(P)-binding Rossmann-like Domain"/>
    <property type="match status" value="1"/>
</dbReference>
<dbReference type="Gene3D" id="1.20.1530.20">
    <property type="match status" value="1"/>
</dbReference>
<feature type="transmembrane region" description="Helical" evidence="7">
    <location>
        <begin position="31"/>
        <end position="50"/>
    </location>
</feature>
<sequence length="670" mass="72485">MPGHDVVRDLLAIFALSIAVVSLFQKIRLPSIAGFLVVGALVGPYGLNLISDLDQIRVVAEIGVVLLLFTIGVEFSLGQLIASRRLLLVAGPLQVICVLTLVAIGVTVWGVPLREAVFWGCLLSLSSTAIVLKALEERGETDALHGRVTISILIFQDLAVVPMMLLIPLLAQSDDQSIWGIALPLTTSVAFVGMIIVTARWLIPRLLELIVQTQIRELFLLAIIVLCLGIAWITSLTGLSLALGAFIAGLVISESRYSHQAIAEVIPFRDSFTSLFFVSVGMLMDTRVMLNHPFLILGLVGAIITAKLIGGTASIIAIGFPPRAAVLSGIALAQVGEFAFILAEKGQAIGLLAEEPRQLFLAVSVLTMVGTPFLIKAAPRIARRAEGLDTLRWWLPRQTAAQVAAGNPHRLTITDHVIVVGYGINGRNLSRVLEETGIPYLILDQHGEVVRREAGKGVPIIYGDATNSTVLRHVRIGQAKVLVVAVSDPLAARRIIQLARGINPTIHTIVRTRYLKAVDELLHLGADEVVPEEFETSIEIFALVLRTYGIPHDLIVEKTEQIRGEGYELLRRGKLQSVTHHLHGRALTDVHVESVTIKDVSPSAGMTIGQVSTTAPTSASIIAVIRSGRTLSHLSEKMHLESGDVVVLLGTREQIRHVATMLTDHETERV</sequence>
<dbReference type="InterPro" id="IPR036721">
    <property type="entry name" value="RCK_C_sf"/>
</dbReference>
<feature type="transmembrane region" description="Helical" evidence="7">
    <location>
        <begin position="56"/>
        <end position="75"/>
    </location>
</feature>
<evidence type="ECO:0000256" key="7">
    <source>
        <dbReference type="SAM" id="Phobius"/>
    </source>
</evidence>
<dbReference type="Pfam" id="PF00999">
    <property type="entry name" value="Na_H_Exchanger"/>
    <property type="match status" value="1"/>
</dbReference>
<dbReference type="PROSITE" id="PS51202">
    <property type="entry name" value="RCK_C"/>
    <property type="match status" value="1"/>
</dbReference>
<feature type="transmembrane region" description="Helical" evidence="7">
    <location>
        <begin position="295"/>
        <end position="318"/>
    </location>
</feature>
<reference evidence="10 11" key="1">
    <citation type="submission" date="2019-07" db="EMBL/GenBank/DDBJ databases">
        <authorList>
            <person name="Cremers G."/>
        </authorList>
    </citation>
    <scope>NUCLEOTIDE SEQUENCE [LARGE SCALE GENOMIC DNA]</scope>
</reference>
<dbReference type="InterPro" id="IPR006153">
    <property type="entry name" value="Cation/H_exchanger_TM"/>
</dbReference>
<evidence type="ECO:0000259" key="8">
    <source>
        <dbReference type="PROSITE" id="PS51201"/>
    </source>
</evidence>
<dbReference type="GO" id="GO:0015297">
    <property type="term" value="F:antiporter activity"/>
    <property type="evidence" value="ECO:0007669"/>
    <property type="project" value="InterPro"/>
</dbReference>
<dbReference type="Pfam" id="PF02080">
    <property type="entry name" value="TrkA_C"/>
    <property type="match status" value="1"/>
</dbReference>
<keyword evidence="11" id="KW-1185">Reference proteome</keyword>
<dbReference type="GO" id="GO:0006813">
    <property type="term" value="P:potassium ion transport"/>
    <property type="evidence" value="ECO:0007669"/>
    <property type="project" value="InterPro"/>
</dbReference>
<comment type="similarity">
    <text evidence="2">Belongs to the monovalent cation:proton antiporter 2 (CPA2) transporter (TC 2.A.37) family.</text>
</comment>
<protein>
    <submittedName>
        <fullName evidence="10">Inner membrane protein YbaL</fullName>
    </submittedName>
</protein>
<dbReference type="GO" id="GO:0008324">
    <property type="term" value="F:monoatomic cation transmembrane transporter activity"/>
    <property type="evidence" value="ECO:0007669"/>
    <property type="project" value="InterPro"/>
</dbReference>
<keyword evidence="3" id="KW-0813">Transport</keyword>
<feature type="transmembrane region" description="Helical" evidence="7">
    <location>
        <begin position="218"/>
        <end position="251"/>
    </location>
</feature>
<dbReference type="PROSITE" id="PS51201">
    <property type="entry name" value="RCK_N"/>
    <property type="match status" value="1"/>
</dbReference>
<evidence type="ECO:0000313" key="10">
    <source>
        <dbReference type="EMBL" id="VUZ84730.1"/>
    </source>
</evidence>
<dbReference type="InterPro" id="IPR003148">
    <property type="entry name" value="RCK_N"/>
</dbReference>
<name>A0A564ZHB9_9BACT</name>
<dbReference type="PANTHER" id="PTHR42751">
    <property type="entry name" value="SODIUM/HYDROGEN EXCHANGER FAMILY/TRKA DOMAIN PROTEIN"/>
    <property type="match status" value="1"/>
</dbReference>
<evidence type="ECO:0000256" key="2">
    <source>
        <dbReference type="ARBA" id="ARBA00005551"/>
    </source>
</evidence>
<dbReference type="PANTHER" id="PTHR42751:SF3">
    <property type="entry name" value="SODIUM_GLUTAMATE SYMPORTER"/>
    <property type="match status" value="1"/>
</dbReference>
<feature type="domain" description="RCK N-terminal" evidence="8">
    <location>
        <begin position="414"/>
        <end position="531"/>
    </location>
</feature>
<dbReference type="Proteomes" id="UP000334340">
    <property type="component" value="Unassembled WGS sequence"/>
</dbReference>
<evidence type="ECO:0000256" key="6">
    <source>
        <dbReference type="ARBA" id="ARBA00023136"/>
    </source>
</evidence>
<dbReference type="GO" id="GO:1902600">
    <property type="term" value="P:proton transmembrane transport"/>
    <property type="evidence" value="ECO:0007669"/>
    <property type="project" value="InterPro"/>
</dbReference>
<evidence type="ECO:0000259" key="9">
    <source>
        <dbReference type="PROSITE" id="PS51202"/>
    </source>
</evidence>
<organism evidence="10 11">
    <name type="scientific">Candidatus Methylomirabilis lanthanidiphila</name>
    <dbReference type="NCBI Taxonomy" id="2211376"/>
    <lineage>
        <taxon>Bacteria</taxon>
        <taxon>Candidatus Methylomirabilota</taxon>
        <taxon>Candidatus Methylomirabilia</taxon>
        <taxon>Candidatus Methylomirabilales</taxon>
        <taxon>Candidatus Methylomirabilaceae</taxon>
        <taxon>Candidatus Methylomirabilis</taxon>
    </lineage>
</organism>
<feature type="domain" description="RCK C-terminal" evidence="9">
    <location>
        <begin position="580"/>
        <end position="664"/>
    </location>
</feature>
<comment type="subcellular location">
    <subcellularLocation>
        <location evidence="1">Membrane</location>
        <topology evidence="1">Multi-pass membrane protein</topology>
    </subcellularLocation>
</comment>
<evidence type="ECO:0000313" key="11">
    <source>
        <dbReference type="Proteomes" id="UP000334340"/>
    </source>
</evidence>
<dbReference type="AlphaFoldDB" id="A0A564ZHB9"/>
<dbReference type="SUPFAM" id="SSF51735">
    <property type="entry name" value="NAD(P)-binding Rossmann-fold domains"/>
    <property type="match status" value="1"/>
</dbReference>
<accession>A0A564ZHB9</accession>
<dbReference type="Pfam" id="PF02254">
    <property type="entry name" value="TrkA_N"/>
    <property type="match status" value="1"/>
</dbReference>
<proteinExistence type="inferred from homology"/>
<dbReference type="EMBL" id="CABIKM010000017">
    <property type="protein sequence ID" value="VUZ84730.1"/>
    <property type="molecule type" value="Genomic_DNA"/>
</dbReference>
<dbReference type="InterPro" id="IPR038770">
    <property type="entry name" value="Na+/solute_symporter_sf"/>
</dbReference>